<gene>
    <name evidence="1" type="ORF">A7J57_19955</name>
</gene>
<dbReference type="SUPFAM" id="SSF53448">
    <property type="entry name" value="Nucleotide-diphospho-sugar transferases"/>
    <property type="match status" value="1"/>
</dbReference>
<proteinExistence type="predicted"/>
<keyword evidence="1" id="KW-0328">Glycosyltransferase</keyword>
<comment type="caution">
    <text evidence="1">The sequence shown here is derived from an EMBL/GenBank/DDBJ whole genome shotgun (WGS) entry which is preliminary data.</text>
</comment>
<dbReference type="RefSeq" id="WP_063948411.1">
    <property type="nucleotide sequence ID" value="NZ_LXPS01000010.1"/>
</dbReference>
<dbReference type="GO" id="GO:0051999">
    <property type="term" value="P:mannosyl-inositol phosphorylceramide biosynthetic process"/>
    <property type="evidence" value="ECO:0007669"/>
    <property type="project" value="TreeGrafter"/>
</dbReference>
<organism evidence="1 2">
    <name type="scientific">Agrobacterium tumefaciens</name>
    <dbReference type="NCBI Taxonomy" id="358"/>
    <lineage>
        <taxon>Bacteria</taxon>
        <taxon>Pseudomonadati</taxon>
        <taxon>Pseudomonadota</taxon>
        <taxon>Alphaproteobacteria</taxon>
        <taxon>Hyphomicrobiales</taxon>
        <taxon>Rhizobiaceae</taxon>
        <taxon>Rhizobium/Agrobacterium group</taxon>
        <taxon>Agrobacterium</taxon>
        <taxon>Agrobacterium tumefaciens complex</taxon>
    </lineage>
</organism>
<dbReference type="Gene3D" id="3.90.550.20">
    <property type="match status" value="1"/>
</dbReference>
<accession>A0A176XED4</accession>
<evidence type="ECO:0000313" key="2">
    <source>
        <dbReference type="Proteomes" id="UP000077098"/>
    </source>
</evidence>
<dbReference type="GO" id="GO:0016020">
    <property type="term" value="C:membrane"/>
    <property type="evidence" value="ECO:0007669"/>
    <property type="project" value="GOC"/>
</dbReference>
<dbReference type="Proteomes" id="UP000077098">
    <property type="component" value="Unassembled WGS sequence"/>
</dbReference>
<dbReference type="InterPro" id="IPR029044">
    <property type="entry name" value="Nucleotide-diphossugar_trans"/>
</dbReference>
<reference evidence="1 2" key="1">
    <citation type="submission" date="2016-05" db="EMBL/GenBank/DDBJ databases">
        <authorList>
            <person name="Lavstsen T."/>
            <person name="Jespersen J.S."/>
        </authorList>
    </citation>
    <scope>NUCLEOTIDE SEQUENCE [LARGE SCALE GENOMIC DNA]</scope>
    <source>
        <strain evidence="1 2">KCJ1736</strain>
    </source>
</reference>
<dbReference type="InterPro" id="IPR051706">
    <property type="entry name" value="Glycosyltransferase_domain"/>
</dbReference>
<name>A0A176XED4_AGRTU</name>
<dbReference type="PANTHER" id="PTHR32385">
    <property type="entry name" value="MANNOSYL PHOSPHORYLINOSITOL CERAMIDE SYNTHASE"/>
    <property type="match status" value="1"/>
</dbReference>
<dbReference type="EMBL" id="LXPS01000010">
    <property type="protein sequence ID" value="OAE47550.1"/>
    <property type="molecule type" value="Genomic_DNA"/>
</dbReference>
<keyword evidence="1" id="KW-0808">Transferase</keyword>
<dbReference type="GO" id="GO:0000030">
    <property type="term" value="F:mannosyltransferase activity"/>
    <property type="evidence" value="ECO:0007669"/>
    <property type="project" value="TreeGrafter"/>
</dbReference>
<sequence>MPDKKYYDGQLEKARQLQTEGQYAEAHGLLLSLAAAKDAHLMGEQTVLGLPRRLHAARLRLAKAEGDLVARIGYQYTLVPPPQALEKYARFSTEERRLISLKSREPVPRCIHQIWIGNKAPPVSVGAWAAHAAKHGYDYRLWREADLEREGVLSNGAFKAMLDEGDYPGAVDVARYILLERFGGIYLDCDWYPASDDVSFDAFLPLVGLTVFDEKTPRDTGQGSTLLANSFIATPVGHPVFRKMLESFPGILRDMPRAPAWWSTGPLIFTITARAGSINLAPAGFVAASLPDRAPFEEVEAIRRTLSNAASGMLIAWKSW</sequence>
<evidence type="ECO:0000313" key="1">
    <source>
        <dbReference type="EMBL" id="OAE47550.1"/>
    </source>
</evidence>
<dbReference type="AlphaFoldDB" id="A0A176XED4"/>
<dbReference type="PANTHER" id="PTHR32385:SF15">
    <property type="entry name" value="INOSITOL PHOSPHOCERAMIDE MANNOSYLTRANSFERASE 1"/>
    <property type="match status" value="1"/>
</dbReference>
<protein>
    <submittedName>
        <fullName evidence="1">Mannosyltransferase</fullName>
    </submittedName>
</protein>